<dbReference type="GO" id="GO:0033499">
    <property type="term" value="P:galactose catabolic process via UDP-galactose, Leloir pathway"/>
    <property type="evidence" value="ECO:0007669"/>
    <property type="project" value="TreeGrafter"/>
</dbReference>
<reference evidence="3" key="1">
    <citation type="journal article" date="2014" name="Front. Microbiol.">
        <title>High frequency of phylogenetically diverse reductive dehalogenase-homologous genes in deep subseafloor sedimentary metagenomes.</title>
        <authorList>
            <person name="Kawai M."/>
            <person name="Futagami T."/>
            <person name="Toyoda A."/>
            <person name="Takaki Y."/>
            <person name="Nishi S."/>
            <person name="Hori S."/>
            <person name="Arai W."/>
            <person name="Tsubouchi T."/>
            <person name="Morono Y."/>
            <person name="Uchiyama I."/>
            <person name="Ito T."/>
            <person name="Fujiyama A."/>
            <person name="Inagaki F."/>
            <person name="Takami H."/>
        </authorList>
    </citation>
    <scope>NUCLEOTIDE SEQUENCE</scope>
    <source>
        <strain evidence="3">Expedition CK06-06</strain>
    </source>
</reference>
<comment type="caution">
    <text evidence="3">The sequence shown here is derived from an EMBL/GenBank/DDBJ whole genome shotgun (WGS) entry which is preliminary data.</text>
</comment>
<evidence type="ECO:0000259" key="2">
    <source>
        <dbReference type="Pfam" id="PF01370"/>
    </source>
</evidence>
<gene>
    <name evidence="3" type="ORF">S01H4_12463</name>
</gene>
<sequence length="208" mass="23008">MNILVTGGAGYIGSVVCELLQEIVDRIIVIDDLRDGNRLAVSEEVVFCKGNFGNPKLLSEIFSKYQIDIVLHLAASANVPDSAANPIDYYENNISNTITLLKVMKEFGVKKIVFSSSAAVYGEPQYTPIDEGHLPKPVNPYGYSKLVIENILKDCANAYGLKYIIFRHFCVAGATEFCGESRKKETHLIPRIIDNFLGANNKVIVFDN</sequence>
<comment type="similarity">
    <text evidence="1">Belongs to the NAD(P)-dependent epimerase/dehydratase family.</text>
</comment>
<organism evidence="3">
    <name type="scientific">marine sediment metagenome</name>
    <dbReference type="NCBI Taxonomy" id="412755"/>
    <lineage>
        <taxon>unclassified sequences</taxon>
        <taxon>metagenomes</taxon>
        <taxon>ecological metagenomes</taxon>
    </lineage>
</organism>
<dbReference type="PANTHER" id="PTHR43725:SF53">
    <property type="entry name" value="UDP-ARABINOSE 4-EPIMERASE 1"/>
    <property type="match status" value="1"/>
</dbReference>
<name>X0ZU71_9ZZZZ</name>
<dbReference type="SUPFAM" id="SSF51735">
    <property type="entry name" value="NAD(P)-binding Rossmann-fold domains"/>
    <property type="match status" value="1"/>
</dbReference>
<evidence type="ECO:0000313" key="3">
    <source>
        <dbReference type="EMBL" id="GAG63988.1"/>
    </source>
</evidence>
<dbReference type="PANTHER" id="PTHR43725">
    <property type="entry name" value="UDP-GLUCOSE 4-EPIMERASE"/>
    <property type="match status" value="1"/>
</dbReference>
<dbReference type="Pfam" id="PF01370">
    <property type="entry name" value="Epimerase"/>
    <property type="match status" value="1"/>
</dbReference>
<dbReference type="InterPro" id="IPR001509">
    <property type="entry name" value="Epimerase_deHydtase"/>
</dbReference>
<dbReference type="Gene3D" id="3.40.50.720">
    <property type="entry name" value="NAD(P)-binding Rossmann-like Domain"/>
    <property type="match status" value="1"/>
</dbReference>
<accession>X0ZU71</accession>
<protein>
    <recommendedName>
        <fullName evidence="2">NAD-dependent epimerase/dehydratase domain-containing protein</fullName>
    </recommendedName>
</protein>
<dbReference type="InterPro" id="IPR036291">
    <property type="entry name" value="NAD(P)-bd_dom_sf"/>
</dbReference>
<dbReference type="EMBL" id="BART01005303">
    <property type="protein sequence ID" value="GAG63988.1"/>
    <property type="molecule type" value="Genomic_DNA"/>
</dbReference>
<dbReference type="Gene3D" id="3.90.25.10">
    <property type="entry name" value="UDP-galactose 4-epimerase, domain 1"/>
    <property type="match status" value="1"/>
</dbReference>
<dbReference type="AlphaFoldDB" id="X0ZU71"/>
<proteinExistence type="inferred from homology"/>
<feature type="non-terminal residue" evidence="3">
    <location>
        <position position="208"/>
    </location>
</feature>
<feature type="domain" description="NAD-dependent epimerase/dehydratase" evidence="2">
    <location>
        <begin position="3"/>
        <end position="206"/>
    </location>
</feature>
<evidence type="ECO:0000256" key="1">
    <source>
        <dbReference type="ARBA" id="ARBA00007637"/>
    </source>
</evidence>